<dbReference type="SMART" id="SM00252">
    <property type="entry name" value="SH2"/>
    <property type="match status" value="2"/>
</dbReference>
<comment type="catalytic activity">
    <reaction evidence="10">
        <text>O-phospho-L-tyrosyl-[protein] + H2O = L-tyrosyl-[protein] + phosphate</text>
        <dbReference type="Rhea" id="RHEA:10684"/>
        <dbReference type="Rhea" id="RHEA-COMP:10136"/>
        <dbReference type="Rhea" id="RHEA-COMP:20101"/>
        <dbReference type="ChEBI" id="CHEBI:15377"/>
        <dbReference type="ChEBI" id="CHEBI:43474"/>
        <dbReference type="ChEBI" id="CHEBI:46858"/>
        <dbReference type="ChEBI" id="CHEBI:61978"/>
        <dbReference type="EC" id="3.1.3.48"/>
    </reaction>
</comment>
<feature type="compositionally biased region" description="Basic and acidic residues" evidence="12">
    <location>
        <begin position="55"/>
        <end position="146"/>
    </location>
</feature>
<evidence type="ECO:0000259" key="15">
    <source>
        <dbReference type="PROSITE" id="PS50056"/>
    </source>
</evidence>
<evidence type="ECO:0000256" key="8">
    <source>
        <dbReference type="ARBA" id="ARBA00022999"/>
    </source>
</evidence>
<dbReference type="EMBL" id="BRZM01000063">
    <property type="protein sequence ID" value="GLD63795.1"/>
    <property type="molecule type" value="Genomic_DNA"/>
</dbReference>
<dbReference type="FunFam" id="3.30.505.10:FF:000018">
    <property type="entry name" value="Tyrosine-protein phosphatase non-receptor type"/>
    <property type="match status" value="1"/>
</dbReference>
<evidence type="ECO:0000256" key="5">
    <source>
        <dbReference type="ARBA" id="ARBA00022737"/>
    </source>
</evidence>
<dbReference type="GO" id="GO:0030154">
    <property type="term" value="P:cell differentiation"/>
    <property type="evidence" value="ECO:0007669"/>
    <property type="project" value="TreeGrafter"/>
</dbReference>
<dbReference type="SMART" id="SM00404">
    <property type="entry name" value="PTPc_motif"/>
    <property type="match status" value="1"/>
</dbReference>
<dbReference type="InterPro" id="IPR029021">
    <property type="entry name" value="Prot-tyrosine_phosphatase-like"/>
</dbReference>
<evidence type="ECO:0000313" key="16">
    <source>
        <dbReference type="EMBL" id="GLD63795.1"/>
    </source>
</evidence>
<dbReference type="CDD" id="cd10340">
    <property type="entry name" value="SH2_N-SH2_SHP_like"/>
    <property type="match status" value="1"/>
</dbReference>
<keyword evidence="3" id="KW-0963">Cytoplasm</keyword>
<dbReference type="PROSITE" id="PS50056">
    <property type="entry name" value="TYR_PHOSPHATASE_2"/>
    <property type="match status" value="1"/>
</dbReference>
<dbReference type="Proteomes" id="UP001279410">
    <property type="component" value="Unassembled WGS sequence"/>
</dbReference>
<dbReference type="Pfam" id="PF08074">
    <property type="entry name" value="CHDCT2"/>
    <property type="match status" value="1"/>
</dbReference>
<dbReference type="AlphaFoldDB" id="A0AAD3RDB8"/>
<keyword evidence="6" id="KW-0378">Hydrolase</keyword>
<dbReference type="Pfam" id="PF00017">
    <property type="entry name" value="SH2"/>
    <property type="match status" value="2"/>
</dbReference>
<dbReference type="SUPFAM" id="SSF55550">
    <property type="entry name" value="SH2 domain"/>
    <property type="match status" value="2"/>
</dbReference>
<dbReference type="GO" id="GO:0001784">
    <property type="term" value="F:phosphotyrosine residue binding"/>
    <property type="evidence" value="ECO:0007669"/>
    <property type="project" value="TreeGrafter"/>
</dbReference>
<dbReference type="GO" id="GO:0000278">
    <property type="term" value="P:mitotic cell cycle"/>
    <property type="evidence" value="ECO:0007669"/>
    <property type="project" value="TreeGrafter"/>
</dbReference>
<dbReference type="InterPro" id="IPR000980">
    <property type="entry name" value="SH2"/>
</dbReference>
<feature type="compositionally biased region" description="Basic and acidic residues" evidence="12">
    <location>
        <begin position="35"/>
        <end position="48"/>
    </location>
</feature>
<dbReference type="PRINTS" id="PR00700">
    <property type="entry name" value="PRTYPHPHTASE"/>
</dbReference>
<reference evidence="16" key="1">
    <citation type="submission" date="2022-08" db="EMBL/GenBank/DDBJ databases">
        <title>Genome sequencing of akame (Lates japonicus).</title>
        <authorList>
            <person name="Hashiguchi Y."/>
            <person name="Takahashi H."/>
        </authorList>
    </citation>
    <scope>NUCLEOTIDE SEQUENCE</scope>
    <source>
        <strain evidence="16">Kochi</strain>
    </source>
</reference>
<comment type="similarity">
    <text evidence="9">Belongs to the protein-tyrosine phosphatase family. Non-receptor class 4 subfamily.</text>
</comment>
<evidence type="ECO:0000256" key="2">
    <source>
        <dbReference type="ARBA" id="ARBA00013064"/>
    </source>
</evidence>
<keyword evidence="8 11" id="KW-0727">SH2 domain</keyword>
<dbReference type="InterPro" id="IPR012957">
    <property type="entry name" value="CHD_C2"/>
</dbReference>
<dbReference type="FunFam" id="3.90.190.10:FF:000045">
    <property type="entry name" value="Tyrosine-protein phosphatase non-receptor type 12"/>
    <property type="match status" value="1"/>
</dbReference>
<feature type="domain" description="Tyrosine-protein phosphatase" evidence="14">
    <location>
        <begin position="520"/>
        <end position="790"/>
    </location>
</feature>
<evidence type="ECO:0000256" key="6">
    <source>
        <dbReference type="ARBA" id="ARBA00022801"/>
    </source>
</evidence>
<dbReference type="PANTHER" id="PTHR46257">
    <property type="entry name" value="TYROSINE-PROTEIN PHOSPHATASE CORKSCREW"/>
    <property type="match status" value="1"/>
</dbReference>
<feature type="domain" description="SH2" evidence="13">
    <location>
        <begin position="278"/>
        <end position="374"/>
    </location>
</feature>
<keyword evidence="7" id="KW-0904">Protein phosphatase</keyword>
<dbReference type="Pfam" id="PF00102">
    <property type="entry name" value="Y_phosphatase"/>
    <property type="match status" value="1"/>
</dbReference>
<evidence type="ECO:0000256" key="7">
    <source>
        <dbReference type="ARBA" id="ARBA00022912"/>
    </source>
</evidence>
<dbReference type="PRINTS" id="PR00401">
    <property type="entry name" value="SH2DOMAIN"/>
</dbReference>
<dbReference type="GO" id="GO:0035556">
    <property type="term" value="P:intracellular signal transduction"/>
    <property type="evidence" value="ECO:0007669"/>
    <property type="project" value="TreeGrafter"/>
</dbReference>
<feature type="non-terminal residue" evidence="16">
    <location>
        <position position="802"/>
    </location>
</feature>
<feature type="domain" description="SH2" evidence="13">
    <location>
        <begin position="384"/>
        <end position="485"/>
    </location>
</feature>
<dbReference type="SUPFAM" id="SSF52799">
    <property type="entry name" value="(Phosphotyrosine protein) phosphatases II"/>
    <property type="match status" value="1"/>
</dbReference>
<evidence type="ECO:0000256" key="11">
    <source>
        <dbReference type="PROSITE-ProRule" id="PRU00191"/>
    </source>
</evidence>
<evidence type="ECO:0000256" key="9">
    <source>
        <dbReference type="ARBA" id="ARBA00034734"/>
    </source>
</evidence>
<sequence length="802" mass="90817">DLSKSEDKEDVKKEGEDIKGGKKADDPEIIEIPDESEKSPVLEKKEGEVDSASGKGEKEKEAGDGDEGKEKDAEDMGKEREEKTSDTGEKDTPAVKGEGSEGKTDSEEDKSKAEEGKEEKMDTTSPTEEKKEQKDEKDGVKTDESGKLQNGESTKEGGTAAPVVNVSEEKKKATKQRFMFNIADGGFTELHSLWQNEERAATVTKKTFEIWHRRHDYWLLAGIIQHGYARWQDVQNDVRFAILNEPFKGEMSRGPGSKEQTCNSCSRQKKRRDNMVRWFHRDITGLQAEEMLKSRGIHGSFLARPSKKNVGDFSLSVRVGELVTHIRIQNTGDFYDLYGGEKFATLSELVDYYTAENGILQDKDGTIIELKYPLNCSDPTTERWYHGHLSGPNAEKLLSARDEPGTFLVRESLSKPGDFVLSVQTDEKSKTGGKRVSHIKIMCQNDRYTVGGSEMFDTLTDLVEHYKRKGIEEISGNWVYLKQPYYSTRVNAADIDNRVKELDQTKQQQEGEGEKSKAGFWEEFDALQKLEAKVKKSREEGQRPENKSKNRYKNILPFNDTRVILQDADPNVVGSDYINANYVKNTLWESGDQKVYIATQGCLATTVNDFWQMVWQEKTSVIVMTTREVEKGRNKCVPYWPELHSSKEMGPYVVTCESEREAADYKVRVLEIALMDKPKQSRQVWHYQYLSWPDHGVPQQPGGVLSFLTQVNAKQAEYPHAGPMIIHCSAGIGRTGTILVIDMILETIDTLGLDCDIDIPKYIQMVREQRSGMVQTEAQYKFIYLAVSEYIQTTKAKDSASM</sequence>
<dbReference type="PROSITE" id="PS00383">
    <property type="entry name" value="TYR_PHOSPHATASE_1"/>
    <property type="match status" value="1"/>
</dbReference>
<dbReference type="InterPro" id="IPR052123">
    <property type="entry name" value="Non-rcpt_Tyr_Phosphatase"/>
</dbReference>
<feature type="domain" description="Tyrosine specific protein phosphatases" evidence="15">
    <location>
        <begin position="705"/>
        <end position="781"/>
    </location>
</feature>
<feature type="non-terminal residue" evidence="16">
    <location>
        <position position="1"/>
    </location>
</feature>
<dbReference type="PANTHER" id="PTHR46257:SF4">
    <property type="entry name" value="TYROSINE-PROTEIN PHOSPHATASE NON-RECEPTOR TYPE 6"/>
    <property type="match status" value="1"/>
</dbReference>
<evidence type="ECO:0000256" key="1">
    <source>
        <dbReference type="ARBA" id="ARBA00004496"/>
    </source>
</evidence>
<evidence type="ECO:0000313" key="17">
    <source>
        <dbReference type="Proteomes" id="UP001279410"/>
    </source>
</evidence>
<dbReference type="PROSITE" id="PS50055">
    <property type="entry name" value="TYR_PHOSPHATASE_PTP"/>
    <property type="match status" value="1"/>
</dbReference>
<name>A0AAD3RDB8_LATJO</name>
<dbReference type="GO" id="GO:0004726">
    <property type="term" value="F:non-membrane spanning protein tyrosine phosphatase activity"/>
    <property type="evidence" value="ECO:0007669"/>
    <property type="project" value="TreeGrafter"/>
</dbReference>
<organism evidence="16 17">
    <name type="scientific">Lates japonicus</name>
    <name type="common">Japanese lates</name>
    <dbReference type="NCBI Taxonomy" id="270547"/>
    <lineage>
        <taxon>Eukaryota</taxon>
        <taxon>Metazoa</taxon>
        <taxon>Chordata</taxon>
        <taxon>Craniata</taxon>
        <taxon>Vertebrata</taxon>
        <taxon>Euteleostomi</taxon>
        <taxon>Actinopterygii</taxon>
        <taxon>Neopterygii</taxon>
        <taxon>Teleostei</taxon>
        <taxon>Neoteleostei</taxon>
        <taxon>Acanthomorphata</taxon>
        <taxon>Carangaria</taxon>
        <taxon>Carangaria incertae sedis</taxon>
        <taxon>Centropomidae</taxon>
        <taxon>Lates</taxon>
    </lineage>
</organism>
<keyword evidence="4" id="KW-0597">Phosphoprotein</keyword>
<evidence type="ECO:0000259" key="13">
    <source>
        <dbReference type="PROSITE" id="PS50001"/>
    </source>
</evidence>
<dbReference type="CDD" id="cd09931">
    <property type="entry name" value="SH2_C-SH2_SHP_like"/>
    <property type="match status" value="1"/>
</dbReference>
<evidence type="ECO:0000259" key="14">
    <source>
        <dbReference type="PROSITE" id="PS50055"/>
    </source>
</evidence>
<protein>
    <recommendedName>
        <fullName evidence="2">protein-tyrosine-phosphatase</fullName>
        <ecNumber evidence="2">3.1.3.48</ecNumber>
    </recommendedName>
</protein>
<keyword evidence="5" id="KW-0677">Repeat</keyword>
<dbReference type="FunFam" id="3.30.505.10:FF:000012">
    <property type="entry name" value="Tyrosine-protein phosphatase non-receptor type"/>
    <property type="match status" value="1"/>
</dbReference>
<accession>A0AAD3RDB8</accession>
<dbReference type="InterPro" id="IPR016130">
    <property type="entry name" value="Tyr_Pase_AS"/>
</dbReference>
<dbReference type="SMART" id="SM00194">
    <property type="entry name" value="PTPc"/>
    <property type="match status" value="1"/>
</dbReference>
<dbReference type="GO" id="GO:0005737">
    <property type="term" value="C:cytoplasm"/>
    <property type="evidence" value="ECO:0007669"/>
    <property type="project" value="UniProtKB-SubCell"/>
</dbReference>
<keyword evidence="17" id="KW-1185">Reference proteome</keyword>
<dbReference type="InterPro" id="IPR003595">
    <property type="entry name" value="Tyr_Pase_cat"/>
</dbReference>
<dbReference type="InterPro" id="IPR036860">
    <property type="entry name" value="SH2_dom_sf"/>
</dbReference>
<evidence type="ECO:0000256" key="12">
    <source>
        <dbReference type="SAM" id="MobiDB-lite"/>
    </source>
</evidence>
<comment type="subcellular location">
    <subcellularLocation>
        <location evidence="1">Cytoplasm</location>
    </subcellularLocation>
</comment>
<dbReference type="InterPro" id="IPR000387">
    <property type="entry name" value="Tyr_Pase_dom"/>
</dbReference>
<dbReference type="InterPro" id="IPR000242">
    <property type="entry name" value="PTP_cat"/>
</dbReference>
<dbReference type="EC" id="3.1.3.48" evidence="2"/>
<evidence type="ECO:0000256" key="10">
    <source>
        <dbReference type="ARBA" id="ARBA00051722"/>
    </source>
</evidence>
<dbReference type="Gene3D" id="1.10.10.60">
    <property type="entry name" value="Homeodomain-like"/>
    <property type="match status" value="1"/>
</dbReference>
<comment type="caution">
    <text evidence="16">The sequence shown here is derived from an EMBL/GenBank/DDBJ whole genome shotgun (WGS) entry which is preliminary data.</text>
</comment>
<dbReference type="PROSITE" id="PS50001">
    <property type="entry name" value="SH2"/>
    <property type="match status" value="2"/>
</dbReference>
<feature type="region of interest" description="Disordered" evidence="12">
    <location>
        <begin position="1"/>
        <end position="171"/>
    </location>
</feature>
<dbReference type="Gene3D" id="3.90.190.10">
    <property type="entry name" value="Protein tyrosine phosphatase superfamily"/>
    <property type="match status" value="1"/>
</dbReference>
<gene>
    <name evidence="16" type="ORF">AKAME5_001538300</name>
</gene>
<proteinExistence type="inferred from homology"/>
<dbReference type="Gene3D" id="3.30.505.10">
    <property type="entry name" value="SH2 domain"/>
    <property type="match status" value="2"/>
</dbReference>
<evidence type="ECO:0000256" key="4">
    <source>
        <dbReference type="ARBA" id="ARBA00022553"/>
    </source>
</evidence>
<feature type="compositionally biased region" description="Basic and acidic residues" evidence="12">
    <location>
        <begin position="1"/>
        <end position="26"/>
    </location>
</feature>
<evidence type="ECO:0000256" key="3">
    <source>
        <dbReference type="ARBA" id="ARBA00022490"/>
    </source>
</evidence>